<dbReference type="AlphaFoldDB" id="A0A4R4PLW3"/>
<sequence length="294" mass="31870">MVWDRGMGLELGTATVGGLRDVVGVLREWQCEGSPHQLHPGDVGWYWRFGAEQTAAAMRTWSRDGVIVAVGLLDEADLVRIAFDPAVLQDVELAERVAADVAEPECGVLVAGKVYLEAPAGALVRDLLAEAGWQLDEPWVPLRRDLSEPVGAPELRVDVIGAEEAHERVTVQRESFEGSTFTNERWFTMADGIPYADARCLVGRNQLGESVAAVTVWSAGEGKPGYLEPMGVHRMHRGRGYGEAITVAAAQHLQEMGASSAYTCTPAFNVGAVATYEAAGFVRQPDLRDLRRDA</sequence>
<dbReference type="PROSITE" id="PS51186">
    <property type="entry name" value="GNAT"/>
    <property type="match status" value="1"/>
</dbReference>
<comment type="caution">
    <text evidence="2">The sequence shown here is derived from an EMBL/GenBank/DDBJ whole genome shotgun (WGS) entry which is preliminary data.</text>
</comment>
<dbReference type="InterPro" id="IPR000182">
    <property type="entry name" value="GNAT_dom"/>
</dbReference>
<keyword evidence="2" id="KW-0808">Transferase</keyword>
<evidence type="ECO:0000259" key="1">
    <source>
        <dbReference type="PROSITE" id="PS51186"/>
    </source>
</evidence>
<accession>A0A4R4PLW3</accession>
<dbReference type="EMBL" id="SMKA01000172">
    <property type="protein sequence ID" value="TDC23127.1"/>
    <property type="molecule type" value="Genomic_DNA"/>
</dbReference>
<evidence type="ECO:0000313" key="3">
    <source>
        <dbReference type="Proteomes" id="UP000295075"/>
    </source>
</evidence>
<dbReference type="GO" id="GO:0016747">
    <property type="term" value="F:acyltransferase activity, transferring groups other than amino-acyl groups"/>
    <property type="evidence" value="ECO:0007669"/>
    <property type="project" value="InterPro"/>
</dbReference>
<dbReference type="CDD" id="cd04301">
    <property type="entry name" value="NAT_SF"/>
    <property type="match status" value="1"/>
</dbReference>
<name>A0A4R4PLW3_9ACTN</name>
<feature type="domain" description="N-acetyltransferase" evidence="1">
    <location>
        <begin position="155"/>
        <end position="294"/>
    </location>
</feature>
<dbReference type="Gene3D" id="3.40.630.30">
    <property type="match status" value="1"/>
</dbReference>
<dbReference type="Proteomes" id="UP000295075">
    <property type="component" value="Unassembled WGS sequence"/>
</dbReference>
<keyword evidence="3" id="KW-1185">Reference proteome</keyword>
<dbReference type="InterPro" id="IPR016181">
    <property type="entry name" value="Acyl_CoA_acyltransferase"/>
</dbReference>
<gene>
    <name evidence="2" type="ORF">E1261_29300</name>
</gene>
<evidence type="ECO:0000313" key="2">
    <source>
        <dbReference type="EMBL" id="TDC23127.1"/>
    </source>
</evidence>
<protein>
    <submittedName>
        <fullName evidence="2">GNAT family N-acetyltransferase</fullName>
    </submittedName>
</protein>
<dbReference type="OrthoDB" id="4792644at2"/>
<organism evidence="2 3">
    <name type="scientific">Kribbella albertanoniae</name>
    <dbReference type="NCBI Taxonomy" id="1266829"/>
    <lineage>
        <taxon>Bacteria</taxon>
        <taxon>Bacillati</taxon>
        <taxon>Actinomycetota</taxon>
        <taxon>Actinomycetes</taxon>
        <taxon>Propionibacteriales</taxon>
        <taxon>Kribbellaceae</taxon>
        <taxon>Kribbella</taxon>
    </lineage>
</organism>
<reference evidence="2 3" key="1">
    <citation type="submission" date="2019-03" db="EMBL/GenBank/DDBJ databases">
        <title>Draft genome sequences of novel Actinobacteria.</title>
        <authorList>
            <person name="Sahin N."/>
            <person name="Ay H."/>
            <person name="Saygin H."/>
        </authorList>
    </citation>
    <scope>NUCLEOTIDE SEQUENCE [LARGE SCALE GENOMIC DNA]</scope>
    <source>
        <strain evidence="2 3">JCM 30547</strain>
    </source>
</reference>
<dbReference type="Pfam" id="PF00583">
    <property type="entry name" value="Acetyltransf_1"/>
    <property type="match status" value="1"/>
</dbReference>
<dbReference type="SUPFAM" id="SSF55729">
    <property type="entry name" value="Acyl-CoA N-acyltransferases (Nat)"/>
    <property type="match status" value="1"/>
</dbReference>
<proteinExistence type="predicted"/>